<reference evidence="11" key="5">
    <citation type="journal article" date="2021" name="G3 (Bethesda)">
        <title>Aegilops tauschii genome assembly Aet v5.0 features greater sequence contiguity and improved annotation.</title>
        <authorList>
            <person name="Wang L."/>
            <person name="Zhu T."/>
            <person name="Rodriguez J.C."/>
            <person name="Deal K.R."/>
            <person name="Dubcovsky J."/>
            <person name="McGuire P.E."/>
            <person name="Lux T."/>
            <person name="Spannagl M."/>
            <person name="Mayer K.F.X."/>
            <person name="Baldrich P."/>
            <person name="Meyers B.C."/>
            <person name="Huo N."/>
            <person name="Gu Y.Q."/>
            <person name="Zhou H."/>
            <person name="Devos K.M."/>
            <person name="Bennetzen J.L."/>
            <person name="Unver T."/>
            <person name="Budak H."/>
            <person name="Gulick P.J."/>
            <person name="Galiba G."/>
            <person name="Kalapos B."/>
            <person name="Nelson D.R."/>
            <person name="Li P."/>
            <person name="You F.M."/>
            <person name="Luo M.C."/>
            <person name="Dvorak J."/>
        </authorList>
    </citation>
    <scope>NUCLEOTIDE SEQUENCE [LARGE SCALE GENOMIC DNA]</scope>
    <source>
        <strain evidence="11">cv. AL8/78</strain>
    </source>
</reference>
<keyword evidence="3" id="KW-0812">Transmembrane</keyword>
<organism evidence="11 12">
    <name type="scientific">Aegilops tauschii subsp. strangulata</name>
    <name type="common">Goatgrass</name>
    <dbReference type="NCBI Taxonomy" id="200361"/>
    <lineage>
        <taxon>Eukaryota</taxon>
        <taxon>Viridiplantae</taxon>
        <taxon>Streptophyta</taxon>
        <taxon>Embryophyta</taxon>
        <taxon>Tracheophyta</taxon>
        <taxon>Spermatophyta</taxon>
        <taxon>Magnoliopsida</taxon>
        <taxon>Liliopsida</taxon>
        <taxon>Poales</taxon>
        <taxon>Poaceae</taxon>
        <taxon>BOP clade</taxon>
        <taxon>Pooideae</taxon>
        <taxon>Triticodae</taxon>
        <taxon>Triticeae</taxon>
        <taxon>Triticinae</taxon>
        <taxon>Aegilops</taxon>
    </lineage>
</organism>
<keyword evidence="6" id="KW-0472">Membrane</keyword>
<feature type="compositionally biased region" description="Low complexity" evidence="10">
    <location>
        <begin position="21"/>
        <end position="44"/>
    </location>
</feature>
<dbReference type="Gramene" id="AET1Gv20218400.1">
    <property type="protein sequence ID" value="AET1Gv20218400.1"/>
    <property type="gene ID" value="AET1Gv20218400"/>
</dbReference>
<evidence type="ECO:0000256" key="5">
    <source>
        <dbReference type="ARBA" id="ARBA00022989"/>
    </source>
</evidence>
<dbReference type="GO" id="GO:0016020">
    <property type="term" value="C:membrane"/>
    <property type="evidence" value="ECO:0007669"/>
    <property type="project" value="UniProtKB-SubCell"/>
</dbReference>
<protein>
    <recommendedName>
        <fullName evidence="2">non-specific serine/threonine protein kinase</fullName>
        <ecNumber evidence="2">2.7.11.1</ecNumber>
    </recommendedName>
</protein>
<feature type="compositionally biased region" description="Pro residues" evidence="10">
    <location>
        <begin position="1"/>
        <end position="10"/>
    </location>
</feature>
<evidence type="ECO:0000256" key="3">
    <source>
        <dbReference type="ARBA" id="ARBA00022692"/>
    </source>
</evidence>
<dbReference type="AlphaFoldDB" id="A0A452XYV1"/>
<dbReference type="InterPro" id="IPR036426">
    <property type="entry name" value="Bulb-type_lectin_dom_sf"/>
</dbReference>
<evidence type="ECO:0000256" key="1">
    <source>
        <dbReference type="ARBA" id="ARBA00004479"/>
    </source>
</evidence>
<dbReference type="EC" id="2.7.11.1" evidence="2"/>
<sequence length="269" mass="28947">RGHRPVPPYSWPLRRPRARCRSSLPRSPRPAASPSGPRATARPSTLGARSACRPSATCSCSTAPVLCSGRPAPSSPSKSGNLVLKNSVASFLWQYFDHPTDSMVMSQSFASGMNLTSAPHVFTVDKATSNLTLRWAIAGSATVAYFNKGYNSTFTANKTLSSPTLKNLDADERIVSLTDSMLSFSVVVAYSSNYGESGDMLRFVRPDTDGNFGAYYTGAPVARRPSSGRRWRTSVRCLATAVTWVCAGSLPLLHRSALPSLESYTPRTA</sequence>
<evidence type="ECO:0000256" key="10">
    <source>
        <dbReference type="SAM" id="MobiDB-lite"/>
    </source>
</evidence>
<dbReference type="STRING" id="200361.A0A452XYV1"/>
<keyword evidence="7" id="KW-0675">Receptor</keyword>
<keyword evidence="4" id="KW-0732">Signal</keyword>
<evidence type="ECO:0000256" key="9">
    <source>
        <dbReference type="ARBA" id="ARBA00048679"/>
    </source>
</evidence>
<dbReference type="PANTHER" id="PTHR47974">
    <property type="entry name" value="OS07G0415500 PROTEIN"/>
    <property type="match status" value="1"/>
</dbReference>
<comment type="subcellular location">
    <subcellularLocation>
        <location evidence="1">Membrane</location>
        <topology evidence="1">Single-pass type I membrane protein</topology>
    </subcellularLocation>
</comment>
<dbReference type="GO" id="GO:0004674">
    <property type="term" value="F:protein serine/threonine kinase activity"/>
    <property type="evidence" value="ECO:0007669"/>
    <property type="project" value="UniProtKB-EC"/>
</dbReference>
<evidence type="ECO:0000256" key="2">
    <source>
        <dbReference type="ARBA" id="ARBA00012513"/>
    </source>
</evidence>
<keyword evidence="12" id="KW-1185">Reference proteome</keyword>
<accession>A0A452XYV1</accession>
<evidence type="ECO:0000256" key="7">
    <source>
        <dbReference type="ARBA" id="ARBA00023170"/>
    </source>
</evidence>
<comment type="catalytic activity">
    <reaction evidence="8">
        <text>L-threonyl-[protein] + ATP = O-phospho-L-threonyl-[protein] + ADP + H(+)</text>
        <dbReference type="Rhea" id="RHEA:46608"/>
        <dbReference type="Rhea" id="RHEA-COMP:11060"/>
        <dbReference type="Rhea" id="RHEA-COMP:11605"/>
        <dbReference type="ChEBI" id="CHEBI:15378"/>
        <dbReference type="ChEBI" id="CHEBI:30013"/>
        <dbReference type="ChEBI" id="CHEBI:30616"/>
        <dbReference type="ChEBI" id="CHEBI:61977"/>
        <dbReference type="ChEBI" id="CHEBI:456216"/>
        <dbReference type="EC" id="2.7.11.1"/>
    </reaction>
</comment>
<keyword evidence="5" id="KW-1133">Transmembrane helix</keyword>
<evidence type="ECO:0000313" key="11">
    <source>
        <dbReference type="EnsemblPlants" id="AET1Gv20218400.1"/>
    </source>
</evidence>
<evidence type="ECO:0000256" key="6">
    <source>
        <dbReference type="ARBA" id="ARBA00023136"/>
    </source>
</evidence>
<dbReference type="SUPFAM" id="SSF51110">
    <property type="entry name" value="alpha-D-mannose-specific plant lectins"/>
    <property type="match status" value="1"/>
</dbReference>
<evidence type="ECO:0000256" key="8">
    <source>
        <dbReference type="ARBA" id="ARBA00047899"/>
    </source>
</evidence>
<reference evidence="12" key="1">
    <citation type="journal article" date="2014" name="Science">
        <title>Ancient hybridizations among the ancestral genomes of bread wheat.</title>
        <authorList>
            <consortium name="International Wheat Genome Sequencing Consortium,"/>
            <person name="Marcussen T."/>
            <person name="Sandve S.R."/>
            <person name="Heier L."/>
            <person name="Spannagl M."/>
            <person name="Pfeifer M."/>
            <person name="Jakobsen K.S."/>
            <person name="Wulff B.B."/>
            <person name="Steuernagel B."/>
            <person name="Mayer K.F."/>
            <person name="Olsen O.A."/>
        </authorList>
    </citation>
    <scope>NUCLEOTIDE SEQUENCE [LARGE SCALE GENOMIC DNA]</scope>
    <source>
        <strain evidence="12">cv. AL8/78</strain>
    </source>
</reference>
<evidence type="ECO:0000313" key="12">
    <source>
        <dbReference type="Proteomes" id="UP000015105"/>
    </source>
</evidence>
<proteinExistence type="predicted"/>
<evidence type="ECO:0000256" key="4">
    <source>
        <dbReference type="ARBA" id="ARBA00022729"/>
    </source>
</evidence>
<reference evidence="11" key="4">
    <citation type="submission" date="2019-03" db="UniProtKB">
        <authorList>
            <consortium name="EnsemblPlants"/>
        </authorList>
    </citation>
    <scope>IDENTIFICATION</scope>
</reference>
<reference evidence="12" key="2">
    <citation type="journal article" date="2017" name="Nat. Plants">
        <title>The Aegilops tauschii genome reveals multiple impacts of transposons.</title>
        <authorList>
            <person name="Zhao G."/>
            <person name="Zou C."/>
            <person name="Li K."/>
            <person name="Wang K."/>
            <person name="Li T."/>
            <person name="Gao L."/>
            <person name="Zhang X."/>
            <person name="Wang H."/>
            <person name="Yang Z."/>
            <person name="Liu X."/>
            <person name="Jiang W."/>
            <person name="Mao L."/>
            <person name="Kong X."/>
            <person name="Jiao Y."/>
            <person name="Jia J."/>
        </authorList>
    </citation>
    <scope>NUCLEOTIDE SEQUENCE [LARGE SCALE GENOMIC DNA]</scope>
    <source>
        <strain evidence="12">cv. AL8/78</strain>
    </source>
</reference>
<dbReference type="EnsemblPlants" id="AET1Gv20218400.1">
    <property type="protein sequence ID" value="AET1Gv20218400.1"/>
    <property type="gene ID" value="AET1Gv20218400"/>
</dbReference>
<dbReference type="Proteomes" id="UP000015105">
    <property type="component" value="Chromosome 1D"/>
</dbReference>
<comment type="catalytic activity">
    <reaction evidence="9">
        <text>L-seryl-[protein] + ATP = O-phospho-L-seryl-[protein] + ADP + H(+)</text>
        <dbReference type="Rhea" id="RHEA:17989"/>
        <dbReference type="Rhea" id="RHEA-COMP:9863"/>
        <dbReference type="Rhea" id="RHEA-COMP:11604"/>
        <dbReference type="ChEBI" id="CHEBI:15378"/>
        <dbReference type="ChEBI" id="CHEBI:29999"/>
        <dbReference type="ChEBI" id="CHEBI:30616"/>
        <dbReference type="ChEBI" id="CHEBI:83421"/>
        <dbReference type="ChEBI" id="CHEBI:456216"/>
        <dbReference type="EC" id="2.7.11.1"/>
    </reaction>
</comment>
<reference evidence="11" key="3">
    <citation type="journal article" date="2017" name="Nature">
        <title>Genome sequence of the progenitor of the wheat D genome Aegilops tauschii.</title>
        <authorList>
            <person name="Luo M.C."/>
            <person name="Gu Y.Q."/>
            <person name="Puiu D."/>
            <person name="Wang H."/>
            <person name="Twardziok S.O."/>
            <person name="Deal K.R."/>
            <person name="Huo N."/>
            <person name="Zhu T."/>
            <person name="Wang L."/>
            <person name="Wang Y."/>
            <person name="McGuire P.E."/>
            <person name="Liu S."/>
            <person name="Long H."/>
            <person name="Ramasamy R.K."/>
            <person name="Rodriguez J.C."/>
            <person name="Van S.L."/>
            <person name="Yuan L."/>
            <person name="Wang Z."/>
            <person name="Xia Z."/>
            <person name="Xiao L."/>
            <person name="Anderson O.D."/>
            <person name="Ouyang S."/>
            <person name="Liang Y."/>
            <person name="Zimin A.V."/>
            <person name="Pertea G."/>
            <person name="Qi P."/>
            <person name="Bennetzen J.L."/>
            <person name="Dai X."/>
            <person name="Dawson M.W."/>
            <person name="Muller H.G."/>
            <person name="Kugler K."/>
            <person name="Rivarola-Duarte L."/>
            <person name="Spannagl M."/>
            <person name="Mayer K.F.X."/>
            <person name="Lu F.H."/>
            <person name="Bevan M.W."/>
            <person name="Leroy P."/>
            <person name="Li P."/>
            <person name="You F.M."/>
            <person name="Sun Q."/>
            <person name="Liu Z."/>
            <person name="Lyons E."/>
            <person name="Wicker T."/>
            <person name="Salzberg S.L."/>
            <person name="Devos K.M."/>
            <person name="Dvorak J."/>
        </authorList>
    </citation>
    <scope>NUCLEOTIDE SEQUENCE [LARGE SCALE GENOMIC DNA]</scope>
    <source>
        <strain evidence="11">cv. AL8/78</strain>
    </source>
</reference>
<name>A0A452XYV1_AEGTS</name>
<feature type="region of interest" description="Disordered" evidence="10">
    <location>
        <begin position="1"/>
        <end position="50"/>
    </location>
</feature>
<dbReference type="PANTHER" id="PTHR47974:SF9">
    <property type="entry name" value="RECEPTOR-LIKE SERINE_THREONINE-PROTEIN KINASE"/>
    <property type="match status" value="1"/>
</dbReference>